<dbReference type="Pfam" id="PF09021">
    <property type="entry name" value="HutP"/>
    <property type="match status" value="1"/>
</dbReference>
<evidence type="ECO:0000313" key="11">
    <source>
        <dbReference type="Proteomes" id="UP000266177"/>
    </source>
</evidence>
<evidence type="ECO:0000313" key="10">
    <source>
        <dbReference type="EMBL" id="RJG24641.1"/>
    </source>
</evidence>
<dbReference type="AlphaFoldDB" id="A0A3A3GK39"/>
<comment type="caution">
    <text evidence="10">The sequence shown here is derived from an EMBL/GenBank/DDBJ whole genome shotgun (WGS) entry which is preliminary data.</text>
</comment>
<evidence type="ECO:0000256" key="3">
    <source>
        <dbReference type="ARBA" id="ARBA00011643"/>
    </source>
</evidence>
<evidence type="ECO:0000256" key="7">
    <source>
        <dbReference type="ARBA" id="ARBA00023015"/>
    </source>
</evidence>
<keyword evidence="8" id="KW-0010">Activator</keyword>
<dbReference type="InterPro" id="IPR015111">
    <property type="entry name" value="Regulatory_HutP"/>
</dbReference>
<dbReference type="Gene3D" id="3.40.1510.10">
    <property type="entry name" value="Hut operon regulatory protein HutP"/>
    <property type="match status" value="1"/>
</dbReference>
<dbReference type="EMBL" id="QYZD01000006">
    <property type="protein sequence ID" value="RJG24641.1"/>
    <property type="molecule type" value="Genomic_DNA"/>
</dbReference>
<keyword evidence="9" id="KW-0804">Transcription</keyword>
<evidence type="ECO:0000256" key="1">
    <source>
        <dbReference type="ARBA" id="ARBA00002945"/>
    </source>
</evidence>
<dbReference type="InterPro" id="IPR036482">
    <property type="entry name" value="Regulatory_HutP_sf"/>
</dbReference>
<dbReference type="NCBIfam" id="NF002838">
    <property type="entry name" value="PRK03065.1"/>
    <property type="match status" value="1"/>
</dbReference>
<organism evidence="10 11">
    <name type="scientific">Paenibacillus thiaminolyticus</name>
    <name type="common">Bacillus thiaminolyticus</name>
    <dbReference type="NCBI Taxonomy" id="49283"/>
    <lineage>
        <taxon>Bacteria</taxon>
        <taxon>Bacillati</taxon>
        <taxon>Bacillota</taxon>
        <taxon>Bacilli</taxon>
        <taxon>Bacillales</taxon>
        <taxon>Paenibacillaceae</taxon>
        <taxon>Paenibacillus</taxon>
    </lineage>
</organism>
<accession>A0A3A3GK39</accession>
<proteinExistence type="inferred from homology"/>
<dbReference type="GO" id="GO:0003723">
    <property type="term" value="F:RNA binding"/>
    <property type="evidence" value="ECO:0007669"/>
    <property type="project" value="UniProtKB-KW"/>
</dbReference>
<reference evidence="10 11" key="1">
    <citation type="submission" date="2018-09" db="EMBL/GenBank/DDBJ databases">
        <title>Paenibacillus SK2017-BO5.</title>
        <authorList>
            <person name="Piskunova J.V."/>
            <person name="Dubiley S.A."/>
            <person name="Severinov K.V."/>
        </authorList>
    </citation>
    <scope>NUCLEOTIDE SEQUENCE [LARGE SCALE GENOMIC DNA]</scope>
    <source>
        <strain evidence="10 11">BO5</strain>
    </source>
</reference>
<evidence type="ECO:0000256" key="5">
    <source>
        <dbReference type="ARBA" id="ARBA00022808"/>
    </source>
</evidence>
<protein>
    <recommendedName>
        <fullName evidence="4">Hut operon positive regulatory protein</fullName>
    </recommendedName>
</protein>
<dbReference type="GO" id="GO:0006547">
    <property type="term" value="P:L-histidine metabolic process"/>
    <property type="evidence" value="ECO:0007669"/>
    <property type="project" value="UniProtKB-KW"/>
</dbReference>
<sequence length="158" mass="17566">MSNRDEGKRFDCGNYTMGKLTSLLVMLHNEEAGAEIEEEMRKRGYRYTIGKVGAMELVKVVTAIETSAKANKVIDPNSYREVHSLYHAIIEALQGIGRGTVQFGDILRTVGLTFCITRGIVEISGYSEEWLNVCVYGTIGAPKKGFEHDVLGFGYNHI</sequence>
<dbReference type="RefSeq" id="WP_119793146.1">
    <property type="nucleotide sequence ID" value="NZ_QYZD01000006.1"/>
</dbReference>
<comment type="subunit">
    <text evidence="3">Homohexamer.</text>
</comment>
<comment type="similarity">
    <text evidence="2">Belongs to the HutP family.</text>
</comment>
<keyword evidence="6" id="KW-0694">RNA-binding</keyword>
<evidence type="ECO:0000256" key="8">
    <source>
        <dbReference type="ARBA" id="ARBA00023159"/>
    </source>
</evidence>
<evidence type="ECO:0000256" key="6">
    <source>
        <dbReference type="ARBA" id="ARBA00022884"/>
    </source>
</evidence>
<name>A0A3A3GK39_PANTH</name>
<dbReference type="OrthoDB" id="2388985at2"/>
<evidence type="ECO:0000256" key="2">
    <source>
        <dbReference type="ARBA" id="ARBA00009992"/>
    </source>
</evidence>
<keyword evidence="5" id="KW-0369">Histidine metabolism</keyword>
<comment type="function">
    <text evidence="1">Antiterminator that binds to cis-acting regulatory sequences on the mRNA in the presence of histidine, thereby suppressing transcription termination and activating the hut operon for histidine utilization.</text>
</comment>
<dbReference type="Proteomes" id="UP000266177">
    <property type="component" value="Unassembled WGS sequence"/>
</dbReference>
<dbReference type="SUPFAM" id="SSF111064">
    <property type="entry name" value="Hut operon positive regulatory protein HutP"/>
    <property type="match status" value="1"/>
</dbReference>
<gene>
    <name evidence="10" type="primary">hutP</name>
    <name evidence="10" type="ORF">DQX05_10005</name>
</gene>
<evidence type="ECO:0000256" key="9">
    <source>
        <dbReference type="ARBA" id="ARBA00023163"/>
    </source>
</evidence>
<evidence type="ECO:0000256" key="4">
    <source>
        <dbReference type="ARBA" id="ARBA00019377"/>
    </source>
</evidence>
<keyword evidence="7" id="KW-0805">Transcription regulation</keyword>